<reference evidence="3" key="1">
    <citation type="submission" date="2021-03" db="EMBL/GenBank/DDBJ databases">
        <title>Evolutionary innovations through gain and loss of genes in the ectomycorrhizal Boletales.</title>
        <authorList>
            <person name="Wu G."/>
            <person name="Miyauchi S."/>
            <person name="Morin E."/>
            <person name="Yang Z.-L."/>
            <person name="Xu J."/>
            <person name="Martin F.M."/>
        </authorList>
    </citation>
    <scope>NUCLEOTIDE SEQUENCE</scope>
    <source>
        <strain evidence="3">BR01</strain>
    </source>
</reference>
<dbReference type="Proteomes" id="UP000683000">
    <property type="component" value="Unassembled WGS sequence"/>
</dbReference>
<feature type="transmembrane region" description="Helical" evidence="1">
    <location>
        <begin position="89"/>
        <end position="114"/>
    </location>
</feature>
<protein>
    <recommendedName>
        <fullName evidence="2">DUF6533 domain-containing protein</fullName>
    </recommendedName>
</protein>
<evidence type="ECO:0000259" key="2">
    <source>
        <dbReference type="Pfam" id="PF20151"/>
    </source>
</evidence>
<keyword evidence="4" id="KW-1185">Reference proteome</keyword>
<dbReference type="InterPro" id="IPR045340">
    <property type="entry name" value="DUF6533"/>
</dbReference>
<feature type="transmembrane region" description="Helical" evidence="1">
    <location>
        <begin position="204"/>
        <end position="224"/>
    </location>
</feature>
<proteinExistence type="predicted"/>
<accession>A0A8I3A6X2</accession>
<keyword evidence="1" id="KW-0472">Membrane</keyword>
<feature type="transmembrane region" description="Helical" evidence="1">
    <location>
        <begin position="54"/>
        <end position="77"/>
    </location>
</feature>
<evidence type="ECO:0000313" key="4">
    <source>
        <dbReference type="Proteomes" id="UP000683000"/>
    </source>
</evidence>
<dbReference type="EMBL" id="JAGFBS010000027">
    <property type="protein sequence ID" value="KAG6372471.1"/>
    <property type="molecule type" value="Genomic_DNA"/>
</dbReference>
<comment type="caution">
    <text evidence="3">The sequence shown here is derived from an EMBL/GenBank/DDBJ whole genome shotgun (WGS) entry which is preliminary data.</text>
</comment>
<dbReference type="AlphaFoldDB" id="A0A8I3A6X2"/>
<gene>
    <name evidence="3" type="ORF">JVT61DRAFT_7572</name>
</gene>
<organism evidence="3 4">
    <name type="scientific">Boletus reticuloceps</name>
    <dbReference type="NCBI Taxonomy" id="495285"/>
    <lineage>
        <taxon>Eukaryota</taxon>
        <taxon>Fungi</taxon>
        <taxon>Dikarya</taxon>
        <taxon>Basidiomycota</taxon>
        <taxon>Agaricomycotina</taxon>
        <taxon>Agaricomycetes</taxon>
        <taxon>Agaricomycetidae</taxon>
        <taxon>Boletales</taxon>
        <taxon>Boletineae</taxon>
        <taxon>Boletaceae</taxon>
        <taxon>Boletoideae</taxon>
        <taxon>Boletus</taxon>
    </lineage>
</organism>
<dbReference type="Pfam" id="PF20151">
    <property type="entry name" value="DUF6533"/>
    <property type="match status" value="1"/>
</dbReference>
<dbReference type="OrthoDB" id="2673077at2759"/>
<keyword evidence="1" id="KW-0812">Transmembrane</keyword>
<evidence type="ECO:0000256" key="1">
    <source>
        <dbReference type="SAM" id="Phobius"/>
    </source>
</evidence>
<sequence length="240" mass="27129">MDAPTTSSQSFELWQLCGYVAAASWAIMVWEGIISLGHEIKFIWPMPRTAYIKWIYFCGKYFALVFQTAVFAVELYISNRGTSLHYCRVFRFIEMVASTVLMVCFDIVLLLRIYALYGWRTSSSTIATGGVVIEVIMCIGSVILTIPASMFDSRCVLVQVSKTILLFVIGTLISQTILLWLAFRRREHVVRARSSIACVTIRDGLVVFVCMAVFLVIVLIWTLHNSPITTLMILYVPLPV</sequence>
<feature type="transmembrane region" description="Helical" evidence="1">
    <location>
        <begin position="163"/>
        <end position="183"/>
    </location>
</feature>
<feature type="domain" description="DUF6533" evidence="2">
    <location>
        <begin position="19"/>
        <end position="65"/>
    </location>
</feature>
<feature type="transmembrane region" description="Helical" evidence="1">
    <location>
        <begin position="13"/>
        <end position="33"/>
    </location>
</feature>
<feature type="transmembrane region" description="Helical" evidence="1">
    <location>
        <begin position="126"/>
        <end position="151"/>
    </location>
</feature>
<name>A0A8I3A6X2_9AGAM</name>
<keyword evidence="1" id="KW-1133">Transmembrane helix</keyword>
<evidence type="ECO:0000313" key="3">
    <source>
        <dbReference type="EMBL" id="KAG6372471.1"/>
    </source>
</evidence>